<proteinExistence type="predicted"/>
<protein>
    <submittedName>
        <fullName evidence="1">Uncharacterized protein</fullName>
    </submittedName>
</protein>
<reference evidence="1" key="1">
    <citation type="submission" date="2019-08" db="EMBL/GenBank/DDBJ databases">
        <authorList>
            <person name="Kucharzyk K."/>
            <person name="Murdoch R.W."/>
            <person name="Higgins S."/>
            <person name="Loffler F."/>
        </authorList>
    </citation>
    <scope>NUCLEOTIDE SEQUENCE</scope>
</reference>
<dbReference type="AlphaFoldDB" id="A0A645C3J8"/>
<accession>A0A645C3J8</accession>
<evidence type="ECO:0000313" key="1">
    <source>
        <dbReference type="EMBL" id="MPM72232.1"/>
    </source>
</evidence>
<name>A0A645C3J8_9ZZZZ</name>
<sequence>MTNPNPQLIQQAIRETTETKIIAEAGDFGFLASATRTFLNDGALANA</sequence>
<gene>
    <name evidence="1" type="ORF">SDC9_119205</name>
</gene>
<comment type="caution">
    <text evidence="1">The sequence shown here is derived from an EMBL/GenBank/DDBJ whole genome shotgun (WGS) entry which is preliminary data.</text>
</comment>
<dbReference type="EMBL" id="VSSQ01024618">
    <property type="protein sequence ID" value="MPM72232.1"/>
    <property type="molecule type" value="Genomic_DNA"/>
</dbReference>
<organism evidence="1">
    <name type="scientific">bioreactor metagenome</name>
    <dbReference type="NCBI Taxonomy" id="1076179"/>
    <lineage>
        <taxon>unclassified sequences</taxon>
        <taxon>metagenomes</taxon>
        <taxon>ecological metagenomes</taxon>
    </lineage>
</organism>